<name>A0ABX6P3F9_9BURK</name>
<organism evidence="1 2">
    <name type="scientific">Ramlibacter terrae</name>
    <dbReference type="NCBI Taxonomy" id="2732511"/>
    <lineage>
        <taxon>Bacteria</taxon>
        <taxon>Pseudomonadati</taxon>
        <taxon>Pseudomonadota</taxon>
        <taxon>Betaproteobacteria</taxon>
        <taxon>Burkholderiales</taxon>
        <taxon>Comamonadaceae</taxon>
        <taxon>Ramlibacter</taxon>
    </lineage>
</organism>
<dbReference type="EMBL" id="CP053418">
    <property type="protein sequence ID" value="QJW84597.1"/>
    <property type="molecule type" value="Genomic_DNA"/>
</dbReference>
<evidence type="ECO:0008006" key="3">
    <source>
        <dbReference type="Google" id="ProtNLM"/>
    </source>
</evidence>
<dbReference type="Proteomes" id="UP000500826">
    <property type="component" value="Chromosome"/>
</dbReference>
<evidence type="ECO:0000313" key="1">
    <source>
        <dbReference type="EMBL" id="QJW84597.1"/>
    </source>
</evidence>
<protein>
    <recommendedName>
        <fullName evidence="3">TolC family protein</fullName>
    </recommendedName>
</protein>
<sequence>MRQWLERENEVTEARQRLSEAVMRAQLARVAWQYAQGTLLDDYDIALRYE</sequence>
<accession>A0ABX6P3F9</accession>
<dbReference type="SUPFAM" id="SSF56954">
    <property type="entry name" value="Outer membrane efflux proteins (OEP)"/>
    <property type="match status" value="1"/>
</dbReference>
<reference evidence="1 2" key="2">
    <citation type="submission" date="2020-05" db="EMBL/GenBank/DDBJ databases">
        <authorList>
            <person name="Khan S.A."/>
            <person name="Jeon C.O."/>
            <person name="Chun B.H."/>
        </authorList>
    </citation>
    <scope>NUCLEOTIDE SEQUENCE [LARGE SCALE GENOMIC DNA]</scope>
    <source>
        <strain evidence="1 2">H242</strain>
    </source>
</reference>
<proteinExistence type="predicted"/>
<evidence type="ECO:0000313" key="2">
    <source>
        <dbReference type="Proteomes" id="UP000500826"/>
    </source>
</evidence>
<reference evidence="1 2" key="1">
    <citation type="submission" date="2020-05" db="EMBL/GenBank/DDBJ databases">
        <title>Ramlibacter rhizophilus sp. nov., isolated from rhizosphere soil of national flower Mugunghwa from South Korea.</title>
        <authorList>
            <person name="Zheng-Fei Y."/>
            <person name="Huan T."/>
        </authorList>
    </citation>
    <scope>NUCLEOTIDE SEQUENCE [LARGE SCALE GENOMIC DNA]</scope>
    <source>
        <strain evidence="1 2">H242</strain>
    </source>
</reference>
<gene>
    <name evidence="1" type="ORF">HK414_15745</name>
</gene>
<keyword evidence="2" id="KW-1185">Reference proteome</keyword>